<sequence>MSLKCVVQLGIPDIIDRHGQPITLPDLVTALQIHPAKTGNVHRLMRLMVHSGFFARKQVPKNHVEADEGEEEAYDLTPSSTLLLKDKVPSLSSFVLGMLDPASAAPWQFLGNWFRGTEVTPFESAHGMGFWEYAEGNPEFNSLFNKAMASDSGMMNLVIRDCKPIFDGLSSLVDVGGGTGKVARILCDAFPQLKCTVLELPHVVADLPDCENLKFVRGDMFQGIPPADAVFLKLILHDLSDEECLKVLKKCREAIASNGQGKVIIIDIVMNEEKDEHEITEAKLLFDLLMMVVITGRERSEKDWKKLFLEAGFSSYKVTPIFVMEGDEARDLFGAQSHLYKHVFSFITSMSLKCVVQLGIPDIIDRHGQPITLPDLVTALQIHPAKTGNVHRLMRLMVHSGFFARKQVPKNHVEADEGEEEAYDLTPSSRLLLKDKVPSLSPFVVAMLDPAFAAPWQFLGNWFRGSEVTPFESAHGMGIWEYGEGNPEFNSLFNKAMASDSGMMNLVIRDCKPIFDGLSSLVDVGGGTGKVARILCDAFPQLKCTVLELPHVVADLPDSENLKFVGGDMFQVIPPADAVFLKLTLHALSDEECLKVLKKCREAIASNGQGKVIIIDIVINEEKDEHEITEAKLLFDLLMMVVVTGRERSEKDWKKLFLEAGFSGYKVTPIFGLRSLIEVFL</sequence>
<dbReference type="PROSITE" id="PS51683">
    <property type="entry name" value="SAM_OMT_II"/>
    <property type="match status" value="2"/>
</dbReference>
<dbReference type="InterPro" id="IPR012967">
    <property type="entry name" value="COMT_dimerisation"/>
</dbReference>
<dbReference type="Proteomes" id="UP000290289">
    <property type="component" value="Chromosome 5"/>
</dbReference>
<evidence type="ECO:0000313" key="7">
    <source>
        <dbReference type="Proteomes" id="UP000290289"/>
    </source>
</evidence>
<keyword evidence="1" id="KW-0489">Methyltransferase</keyword>
<keyword evidence="2" id="KW-0808">Transferase</keyword>
<dbReference type="GO" id="GO:0008171">
    <property type="term" value="F:O-methyltransferase activity"/>
    <property type="evidence" value="ECO:0007669"/>
    <property type="project" value="InterPro"/>
</dbReference>
<dbReference type="InterPro" id="IPR001077">
    <property type="entry name" value="COMT_C"/>
</dbReference>
<dbReference type="InterPro" id="IPR036388">
    <property type="entry name" value="WH-like_DNA-bd_sf"/>
</dbReference>
<dbReference type="InterPro" id="IPR029063">
    <property type="entry name" value="SAM-dependent_MTases_sf"/>
</dbReference>
<dbReference type="Gene3D" id="1.10.10.10">
    <property type="entry name" value="Winged helix-like DNA-binding domain superfamily/Winged helix DNA-binding domain"/>
    <property type="match status" value="2"/>
</dbReference>
<keyword evidence="7" id="KW-1185">Reference proteome</keyword>
<dbReference type="SUPFAM" id="SSF53335">
    <property type="entry name" value="S-adenosyl-L-methionine-dependent methyltransferases"/>
    <property type="match status" value="2"/>
</dbReference>
<dbReference type="SUPFAM" id="SSF46785">
    <property type="entry name" value="Winged helix' DNA-binding domain"/>
    <property type="match status" value="2"/>
</dbReference>
<feature type="domain" description="O-methyltransferase dimerisation" evidence="5">
    <location>
        <begin position="1"/>
        <end position="86"/>
    </location>
</feature>
<dbReference type="FunFam" id="3.40.50.150:FF:000057">
    <property type="entry name" value="O-methyltransferase ZRP4"/>
    <property type="match status" value="2"/>
</dbReference>
<name>A0A498JTG7_MALDO</name>
<dbReference type="GO" id="GO:0046983">
    <property type="term" value="F:protein dimerization activity"/>
    <property type="evidence" value="ECO:0007669"/>
    <property type="project" value="InterPro"/>
</dbReference>
<feature type="domain" description="O-methyltransferase dimerisation" evidence="5">
    <location>
        <begin position="341"/>
        <end position="435"/>
    </location>
</feature>
<feature type="domain" description="O-methyltransferase C-terminal" evidence="4">
    <location>
        <begin position="456"/>
        <end position="663"/>
    </location>
</feature>
<dbReference type="FunFam" id="1.10.10.10:FF:000213">
    <property type="entry name" value="Coniferyl alcohol 9-O-methyltransferase"/>
    <property type="match status" value="1"/>
</dbReference>
<gene>
    <name evidence="6" type="ORF">DVH24_011473</name>
</gene>
<organism evidence="6 7">
    <name type="scientific">Malus domestica</name>
    <name type="common">Apple</name>
    <name type="synonym">Pyrus malus</name>
    <dbReference type="NCBI Taxonomy" id="3750"/>
    <lineage>
        <taxon>Eukaryota</taxon>
        <taxon>Viridiplantae</taxon>
        <taxon>Streptophyta</taxon>
        <taxon>Embryophyta</taxon>
        <taxon>Tracheophyta</taxon>
        <taxon>Spermatophyta</taxon>
        <taxon>Magnoliopsida</taxon>
        <taxon>eudicotyledons</taxon>
        <taxon>Gunneridae</taxon>
        <taxon>Pentapetalae</taxon>
        <taxon>rosids</taxon>
        <taxon>fabids</taxon>
        <taxon>Rosales</taxon>
        <taxon>Rosaceae</taxon>
        <taxon>Amygdaloideae</taxon>
        <taxon>Maleae</taxon>
        <taxon>Malus</taxon>
    </lineage>
</organism>
<comment type="caution">
    <text evidence="6">The sequence shown here is derived from an EMBL/GenBank/DDBJ whole genome shotgun (WGS) entry which is preliminary data.</text>
</comment>
<dbReference type="AlphaFoldDB" id="A0A498JTG7"/>
<evidence type="ECO:0000256" key="1">
    <source>
        <dbReference type="ARBA" id="ARBA00022603"/>
    </source>
</evidence>
<reference evidence="6 7" key="1">
    <citation type="submission" date="2018-10" db="EMBL/GenBank/DDBJ databases">
        <title>A high-quality apple genome assembly.</title>
        <authorList>
            <person name="Hu J."/>
        </authorList>
    </citation>
    <scope>NUCLEOTIDE SEQUENCE [LARGE SCALE GENOMIC DNA]</scope>
    <source>
        <strain evidence="7">cv. HFTH1</strain>
        <tissue evidence="6">Young leaf</tissue>
    </source>
</reference>
<dbReference type="Gene3D" id="3.40.50.150">
    <property type="entry name" value="Vaccinia Virus protein VP39"/>
    <property type="match status" value="2"/>
</dbReference>
<dbReference type="GO" id="GO:0008757">
    <property type="term" value="F:S-adenosylmethionine-dependent methyltransferase activity"/>
    <property type="evidence" value="ECO:0007669"/>
    <property type="project" value="UniProtKB-ARBA"/>
</dbReference>
<evidence type="ECO:0000259" key="5">
    <source>
        <dbReference type="Pfam" id="PF08100"/>
    </source>
</evidence>
<keyword evidence="3" id="KW-0949">S-adenosyl-L-methionine</keyword>
<evidence type="ECO:0000259" key="4">
    <source>
        <dbReference type="Pfam" id="PF00891"/>
    </source>
</evidence>
<evidence type="ECO:0000313" key="6">
    <source>
        <dbReference type="EMBL" id="RXH99148.1"/>
    </source>
</evidence>
<dbReference type="PANTHER" id="PTHR11746">
    <property type="entry name" value="O-METHYLTRANSFERASE"/>
    <property type="match status" value="1"/>
</dbReference>
<proteinExistence type="predicted"/>
<dbReference type="GO" id="GO:0009717">
    <property type="term" value="P:isoflavonoid biosynthetic process"/>
    <property type="evidence" value="ECO:0007669"/>
    <property type="project" value="UniProtKB-ARBA"/>
</dbReference>
<dbReference type="GO" id="GO:0032259">
    <property type="term" value="P:methylation"/>
    <property type="evidence" value="ECO:0007669"/>
    <property type="project" value="UniProtKB-KW"/>
</dbReference>
<feature type="domain" description="O-methyltransferase C-terminal" evidence="4">
    <location>
        <begin position="107"/>
        <end position="314"/>
    </location>
</feature>
<dbReference type="InterPro" id="IPR016461">
    <property type="entry name" value="COMT-like"/>
</dbReference>
<evidence type="ECO:0000256" key="3">
    <source>
        <dbReference type="ARBA" id="ARBA00022691"/>
    </source>
</evidence>
<evidence type="ECO:0000256" key="2">
    <source>
        <dbReference type="ARBA" id="ARBA00022679"/>
    </source>
</evidence>
<dbReference type="InterPro" id="IPR036390">
    <property type="entry name" value="WH_DNA-bd_sf"/>
</dbReference>
<protein>
    <submittedName>
        <fullName evidence="6">Uncharacterized protein</fullName>
    </submittedName>
</protein>
<accession>A0A498JTG7</accession>
<dbReference type="Pfam" id="PF08100">
    <property type="entry name" value="Dimerisation"/>
    <property type="match status" value="2"/>
</dbReference>
<dbReference type="EMBL" id="RDQH01000331">
    <property type="protein sequence ID" value="RXH99148.1"/>
    <property type="molecule type" value="Genomic_DNA"/>
</dbReference>
<dbReference type="Pfam" id="PF00891">
    <property type="entry name" value="Methyltransf_2"/>
    <property type="match status" value="2"/>
</dbReference>